<evidence type="ECO:0000313" key="2">
    <source>
        <dbReference type="Proteomes" id="UP000195442"/>
    </source>
</evidence>
<gene>
    <name evidence="1" type="ORF">CRENPOLYSF2_2180005</name>
</gene>
<dbReference type="AlphaFoldDB" id="A0A1R4H5L4"/>
<accession>A0A1R4H5L4</accession>
<sequence length="66" mass="7089">MVFDVETTYFVQPDEFLLSKACFAYAYQQLIATPFASVTVSGAFIPILSIVKVPQASVATGVAVKV</sequence>
<name>A0A1R4H5L4_9GAMM</name>
<reference evidence="2" key="1">
    <citation type="submission" date="2017-02" db="EMBL/GenBank/DDBJ databases">
        <authorList>
            <person name="Daims H."/>
        </authorList>
    </citation>
    <scope>NUCLEOTIDE SEQUENCE [LARGE SCALE GENOMIC DNA]</scope>
</reference>
<dbReference type="Proteomes" id="UP000195442">
    <property type="component" value="Unassembled WGS sequence"/>
</dbReference>
<evidence type="ECO:0000313" key="1">
    <source>
        <dbReference type="EMBL" id="SJM91321.1"/>
    </source>
</evidence>
<keyword evidence="2" id="KW-1185">Reference proteome</keyword>
<organism evidence="1 2">
    <name type="scientific">Crenothrix polyspora</name>
    <dbReference type="NCBI Taxonomy" id="360316"/>
    <lineage>
        <taxon>Bacteria</taxon>
        <taxon>Pseudomonadati</taxon>
        <taxon>Pseudomonadota</taxon>
        <taxon>Gammaproteobacteria</taxon>
        <taxon>Methylococcales</taxon>
        <taxon>Crenotrichaceae</taxon>
        <taxon>Crenothrix</taxon>
    </lineage>
</organism>
<proteinExistence type="predicted"/>
<protein>
    <submittedName>
        <fullName evidence="1">Uncharacterized protein</fullName>
    </submittedName>
</protein>
<dbReference type="EMBL" id="FUKJ01000133">
    <property type="protein sequence ID" value="SJM91321.1"/>
    <property type="molecule type" value="Genomic_DNA"/>
</dbReference>